<dbReference type="SUPFAM" id="SSF53448">
    <property type="entry name" value="Nucleotide-diphospho-sugar transferases"/>
    <property type="match status" value="1"/>
</dbReference>
<evidence type="ECO:0000256" key="2">
    <source>
        <dbReference type="ARBA" id="ARBA00022695"/>
    </source>
</evidence>
<dbReference type="Gene3D" id="3.90.550.10">
    <property type="entry name" value="Spore Coat Polysaccharide Biosynthesis Protein SpsA, Chain A"/>
    <property type="match status" value="1"/>
</dbReference>
<feature type="domain" description="Nucleotidyl transferase" evidence="3">
    <location>
        <begin position="13"/>
        <end position="186"/>
    </location>
</feature>
<dbReference type="EMBL" id="LCFB01000020">
    <property type="protein sequence ID" value="KKS84390.1"/>
    <property type="molecule type" value="Genomic_DNA"/>
</dbReference>
<gene>
    <name evidence="4" type="ORF">UV59_C0020G0019</name>
</gene>
<keyword evidence="2" id="KW-0548">Nucleotidyltransferase</keyword>
<keyword evidence="1 4" id="KW-0808">Transferase</keyword>
<protein>
    <submittedName>
        <fullName evidence="4">Glucose-1-phosphate thymidylyltransferase</fullName>
    </submittedName>
</protein>
<dbReference type="InterPro" id="IPR005835">
    <property type="entry name" value="NTP_transferase_dom"/>
</dbReference>
<dbReference type="InterPro" id="IPR050065">
    <property type="entry name" value="GlmU-like"/>
</dbReference>
<comment type="caution">
    <text evidence="4">The sequence shown here is derived from an EMBL/GenBank/DDBJ whole genome shotgun (WGS) entry which is preliminary data.</text>
</comment>
<dbReference type="Pfam" id="PF00483">
    <property type="entry name" value="NTP_transferase"/>
    <property type="match status" value="1"/>
</dbReference>
<evidence type="ECO:0000256" key="1">
    <source>
        <dbReference type="ARBA" id="ARBA00022679"/>
    </source>
</evidence>
<evidence type="ECO:0000259" key="3">
    <source>
        <dbReference type="Pfam" id="PF00483"/>
    </source>
</evidence>
<organism evidence="4 5">
    <name type="scientific">Candidatus Gottesmanbacteria bacterium GW2011_GWA1_43_11</name>
    <dbReference type="NCBI Taxonomy" id="1618436"/>
    <lineage>
        <taxon>Bacteria</taxon>
        <taxon>Candidatus Gottesmaniibacteriota</taxon>
    </lineage>
</organism>
<dbReference type="Proteomes" id="UP000034543">
    <property type="component" value="Unassembled WGS sequence"/>
</dbReference>
<dbReference type="AlphaFoldDB" id="A0A0G1CF00"/>
<evidence type="ECO:0000313" key="4">
    <source>
        <dbReference type="EMBL" id="KKS84390.1"/>
    </source>
</evidence>
<dbReference type="STRING" id="1618436.UV59_C0020G0019"/>
<dbReference type="PANTHER" id="PTHR43584">
    <property type="entry name" value="NUCLEOTIDYL TRANSFERASE"/>
    <property type="match status" value="1"/>
</dbReference>
<dbReference type="InterPro" id="IPR029044">
    <property type="entry name" value="Nucleotide-diphossugar_trans"/>
</dbReference>
<proteinExistence type="predicted"/>
<dbReference type="PANTHER" id="PTHR43584:SF8">
    <property type="entry name" value="N-ACETYLMURAMATE ALPHA-1-PHOSPHATE URIDYLYLTRANSFERASE"/>
    <property type="match status" value="1"/>
</dbReference>
<evidence type="ECO:0000313" key="5">
    <source>
        <dbReference type="Proteomes" id="UP000034543"/>
    </source>
</evidence>
<accession>A0A0G1CF00</accession>
<sequence>MTQDCVTLTKTMKAVILAAGEGIRMRPLTLTIPKPLLKVNGKPIIEYILESFPPQIDEVIIVVKYLGFQIKKHLGNKYRNLKIKYAQGSDKGTAYSFLAAKIYLHNERFLLVYGDEIPDPIDVQNCLAKDLSILTFKTQSPQACGIAYLRKDGTIVKIIEKPQKSKSDLAVDGVIVLNTDIFNYLPQLTKGEYYFSTLVGSFVRDYPVVPVLARNFIGDITSPHDLMRVRRLLRLRHQ</sequence>
<dbReference type="GO" id="GO:0016779">
    <property type="term" value="F:nucleotidyltransferase activity"/>
    <property type="evidence" value="ECO:0007669"/>
    <property type="project" value="UniProtKB-KW"/>
</dbReference>
<name>A0A0G1CF00_9BACT</name>
<dbReference type="CDD" id="cd04181">
    <property type="entry name" value="NTP_transferase"/>
    <property type="match status" value="1"/>
</dbReference>
<reference evidence="4 5" key="1">
    <citation type="journal article" date="2015" name="Nature">
        <title>rRNA introns, odd ribosomes, and small enigmatic genomes across a large radiation of phyla.</title>
        <authorList>
            <person name="Brown C.T."/>
            <person name="Hug L.A."/>
            <person name="Thomas B.C."/>
            <person name="Sharon I."/>
            <person name="Castelle C.J."/>
            <person name="Singh A."/>
            <person name="Wilkins M.J."/>
            <person name="Williams K.H."/>
            <person name="Banfield J.F."/>
        </authorList>
    </citation>
    <scope>NUCLEOTIDE SEQUENCE [LARGE SCALE GENOMIC DNA]</scope>
</reference>